<name>J3LU13_ORYBR</name>
<dbReference type="EnsemblPlants" id="OB03G45390.1">
    <property type="protein sequence ID" value="OB03G45390.1"/>
    <property type="gene ID" value="OB03G45390"/>
</dbReference>
<dbReference type="AlphaFoldDB" id="J3LU13"/>
<reference evidence="1" key="1">
    <citation type="journal article" date="2013" name="Nat. Commun.">
        <title>Whole-genome sequencing of Oryza brachyantha reveals mechanisms underlying Oryza genome evolution.</title>
        <authorList>
            <person name="Chen J."/>
            <person name="Huang Q."/>
            <person name="Gao D."/>
            <person name="Wang J."/>
            <person name="Lang Y."/>
            <person name="Liu T."/>
            <person name="Li B."/>
            <person name="Bai Z."/>
            <person name="Luis Goicoechea J."/>
            <person name="Liang C."/>
            <person name="Chen C."/>
            <person name="Zhang W."/>
            <person name="Sun S."/>
            <person name="Liao Y."/>
            <person name="Zhang X."/>
            <person name="Yang L."/>
            <person name="Song C."/>
            <person name="Wang M."/>
            <person name="Shi J."/>
            <person name="Liu G."/>
            <person name="Liu J."/>
            <person name="Zhou H."/>
            <person name="Zhou W."/>
            <person name="Yu Q."/>
            <person name="An N."/>
            <person name="Chen Y."/>
            <person name="Cai Q."/>
            <person name="Wang B."/>
            <person name="Liu B."/>
            <person name="Min J."/>
            <person name="Huang Y."/>
            <person name="Wu H."/>
            <person name="Li Z."/>
            <person name="Zhang Y."/>
            <person name="Yin Y."/>
            <person name="Song W."/>
            <person name="Jiang J."/>
            <person name="Jackson S.A."/>
            <person name="Wing R.A."/>
            <person name="Wang J."/>
            <person name="Chen M."/>
        </authorList>
    </citation>
    <scope>NUCLEOTIDE SEQUENCE [LARGE SCALE GENOMIC DNA]</scope>
    <source>
        <strain evidence="1">cv. IRGC 101232</strain>
    </source>
</reference>
<organism evidence="1">
    <name type="scientific">Oryza brachyantha</name>
    <name type="common">malo sina</name>
    <dbReference type="NCBI Taxonomy" id="4533"/>
    <lineage>
        <taxon>Eukaryota</taxon>
        <taxon>Viridiplantae</taxon>
        <taxon>Streptophyta</taxon>
        <taxon>Embryophyta</taxon>
        <taxon>Tracheophyta</taxon>
        <taxon>Spermatophyta</taxon>
        <taxon>Magnoliopsida</taxon>
        <taxon>Liliopsida</taxon>
        <taxon>Poales</taxon>
        <taxon>Poaceae</taxon>
        <taxon>BOP clade</taxon>
        <taxon>Oryzoideae</taxon>
        <taxon>Oryzeae</taxon>
        <taxon>Oryzinae</taxon>
        <taxon>Oryza</taxon>
    </lineage>
</organism>
<evidence type="ECO:0000313" key="1">
    <source>
        <dbReference type="EnsemblPlants" id="OB03G45390.1"/>
    </source>
</evidence>
<dbReference type="HOGENOM" id="CLU_1860422_0_0_1"/>
<sequence>MTLATLANEMMEPLLFGIMTRAACFIPWNTPTRLMSITFLNSAKSTFRISVILLPVMPALLTMISRVPNFSAVASTARLTSSSTVTSQWRNKACWSPPRESQSFWPASSLMSAIQTFAPCSLKRRTIASPIPEAPPVTSATLPSNLFFRRKSSYQIQRMDKYTN</sequence>
<reference evidence="1" key="2">
    <citation type="submission" date="2013-04" db="UniProtKB">
        <authorList>
            <consortium name="EnsemblPlants"/>
        </authorList>
    </citation>
    <scope>IDENTIFICATION</scope>
</reference>
<dbReference type="OMA" id="ANEMMEP"/>
<evidence type="ECO:0000313" key="2">
    <source>
        <dbReference type="Proteomes" id="UP000006038"/>
    </source>
</evidence>
<accession>J3LU13</accession>
<dbReference type="Proteomes" id="UP000006038">
    <property type="component" value="Chromosome 3"/>
</dbReference>
<protein>
    <submittedName>
        <fullName evidence="1">Uncharacterized protein</fullName>
    </submittedName>
</protein>
<proteinExistence type="predicted"/>
<keyword evidence="2" id="KW-1185">Reference proteome</keyword>
<dbReference type="Gramene" id="OB03G45390.1">
    <property type="protein sequence ID" value="OB03G45390.1"/>
    <property type="gene ID" value="OB03G45390"/>
</dbReference>